<dbReference type="Pfam" id="PF20083">
    <property type="entry name" value="DUF6477"/>
    <property type="match status" value="1"/>
</dbReference>
<evidence type="ECO:0000313" key="2">
    <source>
        <dbReference type="Proteomes" id="UP000284547"/>
    </source>
</evidence>
<name>A0A411Z3M1_9RHOB</name>
<reference evidence="1 2" key="1">
    <citation type="submission" date="2018-08" db="EMBL/GenBank/DDBJ databases">
        <title>Flavobacterium tibetense sp. nov., isolated from a wetland YonghuCo on Tibetan Plateau.</title>
        <authorList>
            <person name="Phurbu D."/>
            <person name="Lu H."/>
            <person name="Xing P."/>
        </authorList>
    </citation>
    <scope>NUCLEOTIDE SEQUENCE [LARGE SCALE GENOMIC DNA]</scope>
    <source>
        <strain evidence="1 2">DJC</strain>
    </source>
</reference>
<proteinExistence type="predicted"/>
<comment type="caution">
    <text evidence="1">The sequence shown here is derived from an EMBL/GenBank/DDBJ whole genome shotgun (WGS) entry which is preliminary data.</text>
</comment>
<keyword evidence="2" id="KW-1185">Reference proteome</keyword>
<accession>A0A411Z3M1</accession>
<dbReference type="InterPro" id="IPR045516">
    <property type="entry name" value="DUF6477"/>
</dbReference>
<dbReference type="AlphaFoldDB" id="A0A411Z3M1"/>
<evidence type="ECO:0000313" key="1">
    <source>
        <dbReference type="EMBL" id="RGP37668.1"/>
    </source>
</evidence>
<organism evidence="1 2">
    <name type="scientific">Pseudotabrizicola alkalilacus</name>
    <dbReference type="NCBI Taxonomy" id="2305252"/>
    <lineage>
        <taxon>Bacteria</taxon>
        <taxon>Pseudomonadati</taxon>
        <taxon>Pseudomonadota</taxon>
        <taxon>Alphaproteobacteria</taxon>
        <taxon>Rhodobacterales</taxon>
        <taxon>Paracoccaceae</taxon>
        <taxon>Pseudotabrizicola</taxon>
    </lineage>
</organism>
<dbReference type="RefSeq" id="WP_118150658.1">
    <property type="nucleotide sequence ID" value="NZ_QWEY01000003.1"/>
</dbReference>
<protein>
    <submittedName>
        <fullName evidence="1">Uncharacterized protein</fullName>
    </submittedName>
</protein>
<sequence>MSDFRTLLADLRRPRLLMHAARFGVADYRRDRDLKRLISLPASPEATVRQLLTQEDKLEQNRQRGDAAYSITRHIEVLIALLAETPVVMRGA</sequence>
<dbReference type="EMBL" id="QWEY01000003">
    <property type="protein sequence ID" value="RGP37668.1"/>
    <property type="molecule type" value="Genomic_DNA"/>
</dbReference>
<dbReference type="OrthoDB" id="7875218at2"/>
<dbReference type="Proteomes" id="UP000284547">
    <property type="component" value="Unassembled WGS sequence"/>
</dbReference>
<gene>
    <name evidence="1" type="ORF">D1012_07030</name>
</gene>